<name>A0AAJ1AG60_9BACT</name>
<accession>A0AAJ1AG60</accession>
<dbReference type="EMBL" id="JAIOIU010000015">
    <property type="protein sequence ID" value="MBZ0158722.1"/>
    <property type="molecule type" value="Genomic_DNA"/>
</dbReference>
<dbReference type="PANTHER" id="PTHR34075:SF5">
    <property type="entry name" value="BLR3430 PROTEIN"/>
    <property type="match status" value="1"/>
</dbReference>
<dbReference type="PANTHER" id="PTHR34075">
    <property type="entry name" value="BLR3430 PROTEIN"/>
    <property type="match status" value="1"/>
</dbReference>
<protein>
    <submittedName>
        <fullName evidence="2">OB-fold domain-containing protein</fullName>
    </submittedName>
</protein>
<sequence length="111" mass="12056">MASFEAFTCDACKGLFARSQRSCRRCGASAILPVNLSGRGLLTSFTTIRMPPTAFQGQEPYDIAVIDLEEGLRVTARLTVQAGRTAGIGDPVMFETMCPYGAAFRLIEEQE</sequence>
<dbReference type="SUPFAM" id="SSF50249">
    <property type="entry name" value="Nucleic acid-binding proteins"/>
    <property type="match status" value="1"/>
</dbReference>
<feature type="domain" description="ChsH2 C-terminal OB-fold" evidence="1">
    <location>
        <begin position="34"/>
        <end position="92"/>
    </location>
</feature>
<proteinExistence type="predicted"/>
<dbReference type="Proteomes" id="UP001197609">
    <property type="component" value="Unassembled WGS sequence"/>
</dbReference>
<comment type="caution">
    <text evidence="2">The sequence shown here is derived from an EMBL/GenBank/DDBJ whole genome shotgun (WGS) entry which is preliminary data.</text>
</comment>
<reference evidence="2 3" key="1">
    <citation type="journal article" date="2021" name="bioRxiv">
        <title>Unraveling nitrogen, sulfur and carbon metabolic pathways and microbial community transcriptional responses to substrate deprivation and toxicity stresses in a bioreactor mimicking anoxic brackish coastal sediment conditions.</title>
        <authorList>
            <person name="Martins P.D."/>
            <person name="Echeveste M.J."/>
            <person name="Arshad A."/>
            <person name="Kurth J."/>
            <person name="Ouboter H."/>
            <person name="Jetten M.S.M."/>
            <person name="Welte C.U."/>
        </authorList>
    </citation>
    <scope>NUCLEOTIDE SEQUENCE [LARGE SCALE GENOMIC DNA]</scope>
    <source>
        <strain evidence="2">MAG_38</strain>
    </source>
</reference>
<dbReference type="InterPro" id="IPR052513">
    <property type="entry name" value="Thioester_dehydratase-like"/>
</dbReference>
<gene>
    <name evidence="2" type="ORF">K8G79_01000</name>
</gene>
<evidence type="ECO:0000313" key="2">
    <source>
        <dbReference type="EMBL" id="MBZ0158722.1"/>
    </source>
</evidence>
<dbReference type="InterPro" id="IPR002878">
    <property type="entry name" value="ChsH2_C"/>
</dbReference>
<organism evidence="2 3">
    <name type="scientific">Candidatus Methylomirabilis tolerans</name>
    <dbReference type="NCBI Taxonomy" id="3123416"/>
    <lineage>
        <taxon>Bacteria</taxon>
        <taxon>Candidatus Methylomirabilota</taxon>
        <taxon>Candidatus Methylomirabilia</taxon>
        <taxon>Candidatus Methylomirabilales</taxon>
        <taxon>Candidatus Methylomirabilaceae</taxon>
        <taxon>Candidatus Methylomirabilis</taxon>
    </lineage>
</organism>
<evidence type="ECO:0000259" key="1">
    <source>
        <dbReference type="Pfam" id="PF01796"/>
    </source>
</evidence>
<dbReference type="Pfam" id="PF01796">
    <property type="entry name" value="OB_ChsH2_C"/>
    <property type="match status" value="1"/>
</dbReference>
<dbReference type="InterPro" id="IPR012340">
    <property type="entry name" value="NA-bd_OB-fold"/>
</dbReference>
<dbReference type="AlphaFoldDB" id="A0AAJ1AG60"/>
<evidence type="ECO:0000313" key="3">
    <source>
        <dbReference type="Proteomes" id="UP001197609"/>
    </source>
</evidence>